<dbReference type="AlphaFoldDB" id="A0A8H6VL49"/>
<name>A0A8H6VL49_9PEZI</name>
<feature type="signal peptide" evidence="1">
    <location>
        <begin position="1"/>
        <end position="21"/>
    </location>
</feature>
<protein>
    <submittedName>
        <fullName evidence="2">Uncharacterized protein</fullName>
    </submittedName>
</protein>
<reference evidence="2" key="1">
    <citation type="submission" date="2020-04" db="EMBL/GenBank/DDBJ databases">
        <title>Draft genome resource of the tomato pathogen Pseudocercospora fuligena.</title>
        <authorList>
            <person name="Zaccaron A."/>
        </authorList>
    </citation>
    <scope>NUCLEOTIDE SEQUENCE</scope>
    <source>
        <strain evidence="2">PF001</strain>
    </source>
</reference>
<feature type="chain" id="PRO_5034749135" evidence="1">
    <location>
        <begin position="22"/>
        <end position="150"/>
    </location>
</feature>
<gene>
    <name evidence="2" type="ORF">HII31_06689</name>
</gene>
<accession>A0A8H6VL49</accession>
<evidence type="ECO:0000313" key="3">
    <source>
        <dbReference type="Proteomes" id="UP000660729"/>
    </source>
</evidence>
<comment type="caution">
    <text evidence="2">The sequence shown here is derived from an EMBL/GenBank/DDBJ whole genome shotgun (WGS) entry which is preliminary data.</text>
</comment>
<evidence type="ECO:0000313" key="2">
    <source>
        <dbReference type="EMBL" id="KAF7192044.1"/>
    </source>
</evidence>
<keyword evidence="1" id="KW-0732">Signal</keyword>
<dbReference type="EMBL" id="JABCIY010000151">
    <property type="protein sequence ID" value="KAF7192044.1"/>
    <property type="molecule type" value="Genomic_DNA"/>
</dbReference>
<organism evidence="2 3">
    <name type="scientific">Pseudocercospora fuligena</name>
    <dbReference type="NCBI Taxonomy" id="685502"/>
    <lineage>
        <taxon>Eukaryota</taxon>
        <taxon>Fungi</taxon>
        <taxon>Dikarya</taxon>
        <taxon>Ascomycota</taxon>
        <taxon>Pezizomycotina</taxon>
        <taxon>Dothideomycetes</taxon>
        <taxon>Dothideomycetidae</taxon>
        <taxon>Mycosphaerellales</taxon>
        <taxon>Mycosphaerellaceae</taxon>
        <taxon>Pseudocercospora</taxon>
    </lineage>
</organism>
<dbReference type="OrthoDB" id="5321881at2759"/>
<sequence length="150" mass="15149">MHSSLTVAAFMALLSTHLVRADWTSLGDPVASGSCPGGGTVVGPVFDDDAFDETCDSLVNDGCSGGLVLGQGDLGSAGFANSDDVDCPTAAPSTRDICVQMFKDGYGQCASARSPGEKENCSIPVMNADGTVVGYLGYTGSCTGPVMPPK</sequence>
<proteinExistence type="predicted"/>
<dbReference type="Proteomes" id="UP000660729">
    <property type="component" value="Unassembled WGS sequence"/>
</dbReference>
<evidence type="ECO:0000256" key="1">
    <source>
        <dbReference type="SAM" id="SignalP"/>
    </source>
</evidence>
<keyword evidence="3" id="KW-1185">Reference proteome</keyword>